<dbReference type="EMBL" id="LMWM01000011">
    <property type="protein sequence ID" value="KUM88126.1"/>
    <property type="molecule type" value="Genomic_DNA"/>
</dbReference>
<proteinExistence type="predicted"/>
<dbReference type="OrthoDB" id="4118486at2"/>
<evidence type="ECO:0000313" key="2">
    <source>
        <dbReference type="Proteomes" id="UP000053039"/>
    </source>
</evidence>
<organism evidence="1 2">
    <name type="scientific">Streptomyces pseudovenezuelae</name>
    <dbReference type="NCBI Taxonomy" id="67350"/>
    <lineage>
        <taxon>Bacteria</taxon>
        <taxon>Bacillati</taxon>
        <taxon>Actinomycetota</taxon>
        <taxon>Actinomycetes</taxon>
        <taxon>Kitasatosporales</taxon>
        <taxon>Streptomycetaceae</taxon>
        <taxon>Streptomyces</taxon>
        <taxon>Streptomyces aurantiacus group</taxon>
    </lineage>
</organism>
<dbReference type="RefSeq" id="WP_031038330.1">
    <property type="nucleotide sequence ID" value="NZ_JBIBHV010000003.1"/>
</dbReference>
<evidence type="ECO:0000313" key="1">
    <source>
        <dbReference type="EMBL" id="KUM88126.1"/>
    </source>
</evidence>
<gene>
    <name evidence="1" type="ORF">AQI94_13570</name>
</gene>
<dbReference type="AlphaFoldDB" id="A0A101N7T8"/>
<protein>
    <submittedName>
        <fullName evidence="1">Uncharacterized protein</fullName>
    </submittedName>
</protein>
<reference evidence="1 2" key="1">
    <citation type="submission" date="2015-10" db="EMBL/GenBank/DDBJ databases">
        <title>Draft genome sequence of Streptomyces pseudovenezuelae DSM 40212, type strain for the species Streptomyces pseudovenezuelae.</title>
        <authorList>
            <person name="Ruckert C."/>
            <person name="Winkler A."/>
            <person name="Kalinowski J."/>
            <person name="Kampfer P."/>
            <person name="Glaeser S."/>
        </authorList>
    </citation>
    <scope>NUCLEOTIDE SEQUENCE [LARGE SCALE GENOMIC DNA]</scope>
    <source>
        <strain evidence="1 2">DSM 40212</strain>
    </source>
</reference>
<name>A0A101N7T8_9ACTN</name>
<dbReference type="Proteomes" id="UP000053039">
    <property type="component" value="Unassembled WGS sequence"/>
</dbReference>
<accession>A0A101N7T8</accession>
<sequence length="214" mass="23726">MTDGIAWLAEPQSIAWGGYSVVIAPDLESESLARRVAETAHRPYRPRAIGELTGRQVQDLLEGLHGEVLDGIALRHGELDEWSYVIKYGGWQGEFGTGTRPVDRGGLHVHHLEYEEENGKPVPPSFAYRHDENLMCAFNLHLDGTWGYGSPEGDPEVVAAVQQRLTAAGLPDDDLEHRAVHRACLEVLQQHFGLTLPRERILEDTLPTLLLTGP</sequence>
<comment type="caution">
    <text evidence="1">The sequence shown here is derived from an EMBL/GenBank/DDBJ whole genome shotgun (WGS) entry which is preliminary data.</text>
</comment>